<accession>A0AAD8ANH3</accession>
<dbReference type="Proteomes" id="UP001233172">
    <property type="component" value="Unassembled WGS sequence"/>
</dbReference>
<dbReference type="EMBL" id="JASAOG010000447">
    <property type="protein sequence ID" value="KAK0039460.1"/>
    <property type="molecule type" value="Genomic_DNA"/>
</dbReference>
<evidence type="ECO:0000313" key="2">
    <source>
        <dbReference type="Proteomes" id="UP001233172"/>
    </source>
</evidence>
<name>A0AAD8ANH3_BIOPF</name>
<keyword evidence="2" id="KW-1185">Reference proteome</keyword>
<dbReference type="AlphaFoldDB" id="A0AAD8ANH3"/>
<reference evidence="1" key="2">
    <citation type="submission" date="2023-04" db="EMBL/GenBank/DDBJ databases">
        <authorList>
            <person name="Bu L."/>
            <person name="Lu L."/>
            <person name="Laidemitt M.R."/>
            <person name="Zhang S.M."/>
            <person name="Mutuku M."/>
            <person name="Mkoji G."/>
            <person name="Steinauer M."/>
            <person name="Loker E.S."/>
        </authorList>
    </citation>
    <scope>NUCLEOTIDE SEQUENCE</scope>
    <source>
        <strain evidence="1">KasaAsao</strain>
        <tissue evidence="1">Whole Snail</tissue>
    </source>
</reference>
<organism evidence="1 2">
    <name type="scientific">Biomphalaria pfeifferi</name>
    <name type="common">Bloodfluke planorb</name>
    <name type="synonym">Freshwater snail</name>
    <dbReference type="NCBI Taxonomy" id="112525"/>
    <lineage>
        <taxon>Eukaryota</taxon>
        <taxon>Metazoa</taxon>
        <taxon>Spiralia</taxon>
        <taxon>Lophotrochozoa</taxon>
        <taxon>Mollusca</taxon>
        <taxon>Gastropoda</taxon>
        <taxon>Heterobranchia</taxon>
        <taxon>Euthyneura</taxon>
        <taxon>Panpulmonata</taxon>
        <taxon>Hygrophila</taxon>
        <taxon>Lymnaeoidea</taxon>
        <taxon>Planorbidae</taxon>
        <taxon>Biomphalaria</taxon>
    </lineage>
</organism>
<proteinExistence type="predicted"/>
<sequence length="273" mass="28772">MPLVLRAVKGAALTHTELDGNFTFLNGKIDAIVTKAILKTVTVSAHTFSLVDAEKYHRFTHNGIVKTITVPLHSNQAFPWSAEGPTTTLVGINAGAPLLNLVGEGAVVINKKASLAASVAQWGSFVLTKVGENEWDLAGLPYNSNFVGQTDHWVPGTALNARIESVTSRLLVAADGLGLMASRELGNIVSGAQLDFSITGVDLSLSTIRVALFVDEVMQPGSQFLTAGDDGVPVNSTSFITNTGALSIRLHCTIYSIIASGEFYGISVAVHDP</sequence>
<comment type="caution">
    <text evidence="1">The sequence shown here is derived from an EMBL/GenBank/DDBJ whole genome shotgun (WGS) entry which is preliminary data.</text>
</comment>
<protein>
    <submittedName>
        <fullName evidence="1">Uncharacterized protein</fullName>
    </submittedName>
</protein>
<gene>
    <name evidence="1" type="ORF">Bpfe_031137</name>
</gene>
<evidence type="ECO:0000313" key="1">
    <source>
        <dbReference type="EMBL" id="KAK0039460.1"/>
    </source>
</evidence>
<reference evidence="1" key="1">
    <citation type="journal article" date="2023" name="PLoS Negl. Trop. Dis.">
        <title>A genome sequence for Biomphalaria pfeifferi, the major vector snail for the human-infecting parasite Schistosoma mansoni.</title>
        <authorList>
            <person name="Bu L."/>
            <person name="Lu L."/>
            <person name="Laidemitt M.R."/>
            <person name="Zhang S.M."/>
            <person name="Mutuku M."/>
            <person name="Mkoji G."/>
            <person name="Steinauer M."/>
            <person name="Loker E.S."/>
        </authorList>
    </citation>
    <scope>NUCLEOTIDE SEQUENCE</scope>
    <source>
        <strain evidence="1">KasaAsao</strain>
    </source>
</reference>